<dbReference type="GO" id="GO:0004674">
    <property type="term" value="F:protein serine/threonine kinase activity"/>
    <property type="evidence" value="ECO:0007669"/>
    <property type="project" value="TreeGrafter"/>
</dbReference>
<dbReference type="InterPro" id="IPR051681">
    <property type="entry name" value="Ser/Thr_Kinases-Pseudokinases"/>
</dbReference>
<evidence type="ECO:0000256" key="1">
    <source>
        <dbReference type="ARBA" id="ARBA00022679"/>
    </source>
</evidence>
<evidence type="ECO:0000313" key="8">
    <source>
        <dbReference type="EMBL" id="EGG21390.1"/>
    </source>
</evidence>
<keyword evidence="1" id="KW-0808">Transferase</keyword>
<evidence type="ECO:0000259" key="6">
    <source>
        <dbReference type="PROSITE" id="PS50011"/>
    </source>
</evidence>
<evidence type="ECO:0000256" key="5">
    <source>
        <dbReference type="SAM" id="MobiDB-lite"/>
    </source>
</evidence>
<sequence length="694" mass="80095">MISINKSQQQFNLDHNHHSFQTNIIVDKPYSCKFCHINDPLIHIPSLVSTCTKCNIVVHNKCITLKEHFQNQCKNNNNNNNNSSNNSNNNTSGGQKISRSNSITCLFKKLFFSKQSPKKQFIKFGLDITSTSSLPLTLDNLIQWIKLLRFDNDRNIKILKNYDIFDNIKINQEIFDYLIGILQSGSKYHDCLSDFENIANIQNEQFISLTLLYRIMFNWENTIYFNDLDVVNFLSDLYKEYLATLNSSYDPNTHQLSLKLLTILLLLFENQTYLVLSFNSSLIETFINLSNHKNLLKESWTEQEENVLGRVIVLLGQYYHQEPFHSAIEKHPEWIDLIINYSTKNQICLVHKELQPSDIQLGPFIYESPLCVVYKGSCTGQEDTVAIKQLSVESLGFEWPLFFKETTIICLSQHPLVIKCLGAHTLQTEKPFIVTELCSRGNIIQALNSFGSEPPFELVVNMAVEASRAMNYLHSKGITHRDVKPANFLVKDCYSVKLIDFGTSKVLDQNLKMTVIGTPVYMAEEVVKGQSYENSADIYSFGIMLWEMFTRKIPFEGMNEFERINFVLKGGRPTIPDTVPIKLANLIRQCWDSNPSARPTFKQIIDCLVSIVDPVTKRSIVNIHQRMNTATLSNVFKYLDTESLLNCSRVSRQWKRSVYESICSNFKEYENIYWSPKRKSLCPIEQNLKSNKKY</sequence>
<dbReference type="InterPro" id="IPR008271">
    <property type="entry name" value="Ser/Thr_kinase_AS"/>
</dbReference>
<dbReference type="PRINTS" id="PR00109">
    <property type="entry name" value="TYRKINASE"/>
</dbReference>
<dbReference type="KEGG" id="dfa:DFA_01272"/>
<dbReference type="STRING" id="1054147.F4PRV4"/>
<dbReference type="RefSeq" id="XP_004359240.1">
    <property type="nucleotide sequence ID" value="XM_004359183.1"/>
</dbReference>
<keyword evidence="2" id="KW-0547">Nucleotide-binding</keyword>
<dbReference type="PANTHER" id="PTHR44329:SF298">
    <property type="entry name" value="MIXED LINEAGE KINASE DOMAIN-LIKE PROTEIN"/>
    <property type="match status" value="1"/>
</dbReference>
<dbReference type="InterPro" id="IPR001245">
    <property type="entry name" value="Ser-Thr/Tyr_kinase_cat_dom"/>
</dbReference>
<dbReference type="CDD" id="cd00029">
    <property type="entry name" value="C1"/>
    <property type="match status" value="1"/>
</dbReference>
<dbReference type="Pfam" id="PF07714">
    <property type="entry name" value="PK_Tyr_Ser-Thr"/>
    <property type="match status" value="1"/>
</dbReference>
<feature type="region of interest" description="Disordered" evidence="5">
    <location>
        <begin position="76"/>
        <end position="96"/>
    </location>
</feature>
<dbReference type="PROSITE" id="PS50081">
    <property type="entry name" value="ZF_DAG_PE_2"/>
    <property type="match status" value="1"/>
</dbReference>
<dbReference type="EMBL" id="GL883010">
    <property type="protein sequence ID" value="EGG21390.1"/>
    <property type="molecule type" value="Genomic_DNA"/>
</dbReference>
<evidence type="ECO:0000259" key="7">
    <source>
        <dbReference type="PROSITE" id="PS50081"/>
    </source>
</evidence>
<feature type="domain" description="Phorbol-ester/DAG-type" evidence="7">
    <location>
        <begin position="17"/>
        <end position="73"/>
    </location>
</feature>
<keyword evidence="9" id="KW-1185">Reference proteome</keyword>
<dbReference type="Gene3D" id="1.20.1280.50">
    <property type="match status" value="1"/>
</dbReference>
<dbReference type="PANTHER" id="PTHR44329">
    <property type="entry name" value="SERINE/THREONINE-PROTEIN KINASE TNNI3K-RELATED"/>
    <property type="match status" value="1"/>
</dbReference>
<dbReference type="SUPFAM" id="SSF56112">
    <property type="entry name" value="Protein kinase-like (PK-like)"/>
    <property type="match status" value="1"/>
</dbReference>
<evidence type="ECO:0000256" key="2">
    <source>
        <dbReference type="ARBA" id="ARBA00022741"/>
    </source>
</evidence>
<keyword evidence="4" id="KW-0067">ATP-binding</keyword>
<evidence type="ECO:0000256" key="4">
    <source>
        <dbReference type="ARBA" id="ARBA00022840"/>
    </source>
</evidence>
<organism evidence="8 9">
    <name type="scientific">Cavenderia fasciculata</name>
    <name type="common">Slime mold</name>
    <name type="synonym">Dictyostelium fasciculatum</name>
    <dbReference type="NCBI Taxonomy" id="261658"/>
    <lineage>
        <taxon>Eukaryota</taxon>
        <taxon>Amoebozoa</taxon>
        <taxon>Evosea</taxon>
        <taxon>Eumycetozoa</taxon>
        <taxon>Dictyostelia</taxon>
        <taxon>Acytosteliales</taxon>
        <taxon>Cavenderiaceae</taxon>
        <taxon>Cavenderia</taxon>
    </lineage>
</organism>
<dbReference type="GO" id="GO:0005524">
    <property type="term" value="F:ATP binding"/>
    <property type="evidence" value="ECO:0007669"/>
    <property type="project" value="UniProtKB-KW"/>
</dbReference>
<protein>
    <submittedName>
        <fullName evidence="8">PKC domain-containing protein</fullName>
    </submittedName>
</protein>
<keyword evidence="3" id="KW-0418">Kinase</keyword>
<dbReference type="Pfam" id="PF12937">
    <property type="entry name" value="F-box-like"/>
    <property type="match status" value="1"/>
</dbReference>
<dbReference type="AlphaFoldDB" id="F4PRV4"/>
<dbReference type="InterPro" id="IPR011009">
    <property type="entry name" value="Kinase-like_dom_sf"/>
</dbReference>
<dbReference type="Gene3D" id="3.30.200.20">
    <property type="entry name" value="Phosphorylase Kinase, domain 1"/>
    <property type="match status" value="1"/>
</dbReference>
<feature type="domain" description="Protein kinase" evidence="6">
    <location>
        <begin position="359"/>
        <end position="616"/>
    </location>
</feature>
<dbReference type="Gene3D" id="1.10.510.10">
    <property type="entry name" value="Transferase(Phosphotransferase) domain 1"/>
    <property type="match status" value="1"/>
</dbReference>
<evidence type="ECO:0000256" key="3">
    <source>
        <dbReference type="ARBA" id="ARBA00022777"/>
    </source>
</evidence>
<dbReference type="Proteomes" id="UP000007797">
    <property type="component" value="Unassembled WGS sequence"/>
</dbReference>
<dbReference type="InterPro" id="IPR002219">
    <property type="entry name" value="PKC_DAG/PE"/>
</dbReference>
<dbReference type="OMA" id="GFEWPLF"/>
<dbReference type="SUPFAM" id="SSF81383">
    <property type="entry name" value="F-box domain"/>
    <property type="match status" value="1"/>
</dbReference>
<dbReference type="OrthoDB" id="4062651at2759"/>
<accession>F4PRV4</accession>
<reference evidence="9" key="1">
    <citation type="journal article" date="2011" name="Genome Res.">
        <title>Phylogeny-wide analysis of social amoeba genomes highlights ancient origins for complex intercellular communication.</title>
        <authorList>
            <person name="Heidel A.J."/>
            <person name="Lawal H.M."/>
            <person name="Felder M."/>
            <person name="Schilde C."/>
            <person name="Helps N.R."/>
            <person name="Tunggal B."/>
            <person name="Rivero F."/>
            <person name="John U."/>
            <person name="Schleicher M."/>
            <person name="Eichinger L."/>
            <person name="Platzer M."/>
            <person name="Noegel A.A."/>
            <person name="Schaap P."/>
            <person name="Gloeckner G."/>
        </authorList>
    </citation>
    <scope>NUCLEOTIDE SEQUENCE [LARGE SCALE GENOMIC DNA]</scope>
    <source>
        <strain evidence="9">SH3</strain>
    </source>
</reference>
<evidence type="ECO:0000313" key="9">
    <source>
        <dbReference type="Proteomes" id="UP000007797"/>
    </source>
</evidence>
<dbReference type="SMART" id="SM00220">
    <property type="entry name" value="S_TKc"/>
    <property type="match status" value="1"/>
</dbReference>
<dbReference type="CDD" id="cd13999">
    <property type="entry name" value="STKc_MAP3K-like"/>
    <property type="match status" value="1"/>
</dbReference>
<dbReference type="PROSITE" id="PS00108">
    <property type="entry name" value="PROTEIN_KINASE_ST"/>
    <property type="match status" value="1"/>
</dbReference>
<dbReference type="GeneID" id="14874112"/>
<name>F4PRV4_CACFS</name>
<gene>
    <name evidence="8" type="ORF">DFA_01272</name>
</gene>
<feature type="compositionally biased region" description="Low complexity" evidence="5">
    <location>
        <begin position="76"/>
        <end position="90"/>
    </location>
</feature>
<dbReference type="InterPro" id="IPR000719">
    <property type="entry name" value="Prot_kinase_dom"/>
</dbReference>
<dbReference type="InterPro" id="IPR001810">
    <property type="entry name" value="F-box_dom"/>
</dbReference>
<proteinExistence type="predicted"/>
<dbReference type="InterPro" id="IPR036047">
    <property type="entry name" value="F-box-like_dom_sf"/>
</dbReference>
<dbReference type="PROSITE" id="PS50011">
    <property type="entry name" value="PROTEIN_KINASE_DOM"/>
    <property type="match status" value="1"/>
</dbReference>